<evidence type="ECO:0000256" key="5">
    <source>
        <dbReference type="ARBA" id="ARBA00022600"/>
    </source>
</evidence>
<dbReference type="GO" id="GO:0043169">
    <property type="term" value="F:cation binding"/>
    <property type="evidence" value="ECO:0007669"/>
    <property type="project" value="InterPro"/>
</dbReference>
<dbReference type="Pfam" id="PF02806">
    <property type="entry name" value="Alpha-amylase_C"/>
    <property type="match status" value="1"/>
</dbReference>
<feature type="active site" description="Proton donor" evidence="10">
    <location>
        <position position="466"/>
    </location>
</feature>
<comment type="pathway">
    <text evidence="3 10">Glycan biosynthesis; glycogen biosynthesis.</text>
</comment>
<comment type="subunit">
    <text evidence="10">Monomer.</text>
</comment>
<dbReference type="InterPro" id="IPR004193">
    <property type="entry name" value="Glyco_hydro_13_N"/>
</dbReference>
<feature type="active site" description="Nucleophile" evidence="10">
    <location>
        <position position="413"/>
    </location>
</feature>
<dbReference type="Pfam" id="PF00128">
    <property type="entry name" value="Alpha-amylase"/>
    <property type="match status" value="1"/>
</dbReference>
<feature type="region of interest" description="Disordered" evidence="11">
    <location>
        <begin position="736"/>
        <end position="770"/>
    </location>
</feature>
<dbReference type="HAMAP" id="MF_00685">
    <property type="entry name" value="GlgB"/>
    <property type="match status" value="1"/>
</dbReference>
<dbReference type="NCBIfam" id="NF003811">
    <property type="entry name" value="PRK05402.1"/>
    <property type="match status" value="1"/>
</dbReference>
<dbReference type="Gene3D" id="2.60.40.10">
    <property type="entry name" value="Immunoglobulins"/>
    <property type="match status" value="2"/>
</dbReference>
<evidence type="ECO:0000256" key="1">
    <source>
        <dbReference type="ARBA" id="ARBA00000826"/>
    </source>
</evidence>
<dbReference type="SMART" id="SM00642">
    <property type="entry name" value="Aamy"/>
    <property type="match status" value="1"/>
</dbReference>
<evidence type="ECO:0000256" key="9">
    <source>
        <dbReference type="ARBA" id="ARBA00023277"/>
    </source>
</evidence>
<proteinExistence type="inferred from homology"/>
<dbReference type="PANTHER" id="PTHR43651">
    <property type="entry name" value="1,4-ALPHA-GLUCAN-BRANCHING ENZYME"/>
    <property type="match status" value="1"/>
</dbReference>
<comment type="similarity">
    <text evidence="4 10">Belongs to the glycosyl hydrolase 13 family. GlgB subfamily.</text>
</comment>
<evidence type="ECO:0000259" key="12">
    <source>
        <dbReference type="SMART" id="SM00642"/>
    </source>
</evidence>
<dbReference type="Gene3D" id="3.20.20.80">
    <property type="entry name" value="Glycosidases"/>
    <property type="match status" value="1"/>
</dbReference>
<evidence type="ECO:0000256" key="3">
    <source>
        <dbReference type="ARBA" id="ARBA00004964"/>
    </source>
</evidence>
<dbReference type="FunFam" id="3.20.20.80:FF:000003">
    <property type="entry name" value="1,4-alpha-glucan branching enzyme GlgB"/>
    <property type="match status" value="1"/>
</dbReference>
<dbReference type="GO" id="GO:0005978">
    <property type="term" value="P:glycogen biosynthetic process"/>
    <property type="evidence" value="ECO:0007669"/>
    <property type="project" value="UniProtKB-UniRule"/>
</dbReference>
<dbReference type="NCBIfam" id="TIGR01515">
    <property type="entry name" value="branching_enzym"/>
    <property type="match status" value="1"/>
</dbReference>
<evidence type="ECO:0000256" key="2">
    <source>
        <dbReference type="ARBA" id="ARBA00002953"/>
    </source>
</evidence>
<dbReference type="InterPro" id="IPR044143">
    <property type="entry name" value="GlgB_N_E_set_prok"/>
</dbReference>
<feature type="domain" description="Glycosyl hydrolase family 13 catalytic" evidence="12">
    <location>
        <begin position="255"/>
        <end position="613"/>
    </location>
</feature>
<dbReference type="Gene3D" id="2.60.40.1180">
    <property type="entry name" value="Golgi alpha-mannosidase II"/>
    <property type="match status" value="1"/>
</dbReference>
<keyword evidence="7 10" id="KW-0808">Transferase</keyword>
<dbReference type="InterPro" id="IPR017853">
    <property type="entry name" value="GH"/>
</dbReference>
<comment type="function">
    <text evidence="2 10">Catalyzes the formation of the alpha-1,6-glucosidic linkages in glycogen by scission of a 1,4-alpha-linked oligosaccharide from growing alpha-1,4-glucan chains and the subsequent attachment of the oligosaccharide to the alpha-1,6 position.</text>
</comment>
<evidence type="ECO:0000313" key="14">
    <source>
        <dbReference type="Proteomes" id="UP000095709"/>
    </source>
</evidence>
<dbReference type="InterPro" id="IPR014756">
    <property type="entry name" value="Ig_E-set"/>
</dbReference>
<keyword evidence="5 10" id="KW-0321">Glycogen metabolism</keyword>
<dbReference type="GO" id="GO:0003844">
    <property type="term" value="F:1,4-alpha-glucan branching enzyme activity"/>
    <property type="evidence" value="ECO:0007669"/>
    <property type="project" value="UniProtKB-UniRule"/>
</dbReference>
<dbReference type="InterPro" id="IPR006048">
    <property type="entry name" value="A-amylase/branching_C"/>
</dbReference>
<name>A0A174I7D2_9FIRM</name>
<dbReference type="InterPro" id="IPR006047">
    <property type="entry name" value="GH13_cat_dom"/>
</dbReference>
<dbReference type="EMBL" id="CZAL01000002">
    <property type="protein sequence ID" value="CUO83092.1"/>
    <property type="molecule type" value="Genomic_DNA"/>
</dbReference>
<dbReference type="AlphaFoldDB" id="A0A174I7D2"/>
<sequence length="910" mass="103439">MKMEEKLYDYMDWAEIEAVVYSEENHPRDILGPRVTEDGILIQAFFPGATRAAVHTIRDGKQTEMVCEDEAGFFAVLLPGKKIPSYTLIYWDGDGNQMEHYDPYAYPMQFTEQEQKQFENGICYSIYEKLGAHPVKIDGVSGVYFAVWAPNAIRVSVVGNFNNWDGRAYQMNLLESGIYELFIPGVRAGDIYKYEIKAKGGLTYLKSDPYANAAQLRPNNASVVVDLGKYAWQDENWMKKRGVTQGDKAPISVYEVHLGSWKKPDDGREFYNYREIAPMLASYVKELGYTHVELMPVMEHPLDESWGYQVTGYYAPTARYGTPDDFRYFMDTMHQNDIGVILDWVPAHFPRDTFGLSAFDGTCLYEHFDPRQGSHPHWGTLIYNYGRPEVKNFLIANALFWAKEYHADGIRMDAVASMLYLDYGKQDGEWVANIYGGNENLEAIEFLKHLNSIFKKEFPDALLIAEESTAWPKVTGDLDDEGLGFDYKWNMGWMNDFTEYMKNDPVYRGAHHDQLTFSMVYAYSEKFMLSLSHDEVVHLKGSMYTKMPGTPEQKMANLRLAYAYQMVHPGKKLLFMGQEFGQEKEWNEKQSLSWELLEDKEHLQLKNYMAALHAFYKANPALYQLDEKPEGFEWINGMEWEKNLLIFLRRTRKKEDTLLVVCNFSNVEYDDFRIGVPYPGKYKEMFNSDAESYGGTGVGNPRVKMSKKTECDERKNSITVKLAPLSVQVFSYTKPETGAASNKSTKAKTAAKAAAEKKTGKKGKPAGKTEEAVKAVKAKKTTKTAQKAEKKVSEKTVKTAEKKQGTTTATEKVEKAVKQAIDSKPVKTVEQTVDKLVKAGKSAAAEAAKAVEKYRAAADPEKKPATKPETKPETKSEAKSEAKPETKTKKSTGMSELGEELQRKFETEER</sequence>
<evidence type="ECO:0000256" key="7">
    <source>
        <dbReference type="ARBA" id="ARBA00022679"/>
    </source>
</evidence>
<reference evidence="13 14" key="1">
    <citation type="submission" date="2015-09" db="EMBL/GenBank/DDBJ databases">
        <authorList>
            <consortium name="Pathogen Informatics"/>
        </authorList>
    </citation>
    <scope>NUCLEOTIDE SEQUENCE [LARGE SCALE GENOMIC DNA]</scope>
    <source>
        <strain evidence="13 14">2789STDY5834885</strain>
    </source>
</reference>
<evidence type="ECO:0000256" key="10">
    <source>
        <dbReference type="HAMAP-Rule" id="MF_00685"/>
    </source>
</evidence>
<organism evidence="13 14">
    <name type="scientific">Fusicatenibacter saccharivorans</name>
    <dbReference type="NCBI Taxonomy" id="1150298"/>
    <lineage>
        <taxon>Bacteria</taxon>
        <taxon>Bacillati</taxon>
        <taxon>Bacillota</taxon>
        <taxon>Clostridia</taxon>
        <taxon>Lachnospirales</taxon>
        <taxon>Lachnospiraceae</taxon>
        <taxon>Fusicatenibacter</taxon>
    </lineage>
</organism>
<evidence type="ECO:0000313" key="13">
    <source>
        <dbReference type="EMBL" id="CUO83092.1"/>
    </source>
</evidence>
<dbReference type="SUPFAM" id="SSF51011">
    <property type="entry name" value="Glycosyl hydrolase domain"/>
    <property type="match status" value="1"/>
</dbReference>
<feature type="compositionally biased region" description="Low complexity" evidence="11">
    <location>
        <begin position="737"/>
        <end position="753"/>
    </location>
</feature>
<feature type="region of interest" description="Disordered" evidence="11">
    <location>
        <begin position="847"/>
        <end position="910"/>
    </location>
</feature>
<dbReference type="InterPro" id="IPR054169">
    <property type="entry name" value="GlgB_N"/>
</dbReference>
<protein>
    <recommendedName>
        <fullName evidence="10">1,4-alpha-glucan branching enzyme GlgB</fullName>
        <ecNumber evidence="10">2.4.1.18</ecNumber>
    </recommendedName>
    <alternativeName>
        <fullName evidence="10">1,4-alpha-D-glucan:1,4-alpha-D-glucan 6-glucosyl-transferase</fullName>
    </alternativeName>
    <alternativeName>
        <fullName evidence="10">Alpha-(1-&gt;4)-glucan branching enzyme</fullName>
    </alternativeName>
    <alternativeName>
        <fullName evidence="10">Glycogen branching enzyme</fullName>
        <shortName evidence="10">BE</shortName>
    </alternativeName>
</protein>
<dbReference type="CDD" id="cd02855">
    <property type="entry name" value="E_set_GBE_prok_N"/>
    <property type="match status" value="1"/>
</dbReference>
<feature type="region of interest" description="Disordered" evidence="11">
    <location>
        <begin position="787"/>
        <end position="812"/>
    </location>
</feature>
<dbReference type="GO" id="GO:0005829">
    <property type="term" value="C:cytosol"/>
    <property type="evidence" value="ECO:0007669"/>
    <property type="project" value="TreeGrafter"/>
</dbReference>
<keyword evidence="8 10" id="KW-0320">Glycogen biosynthesis</keyword>
<dbReference type="FunFam" id="2.60.40.1180:FF:000002">
    <property type="entry name" value="1,4-alpha-glucan branching enzyme GlgB"/>
    <property type="match status" value="1"/>
</dbReference>
<evidence type="ECO:0000256" key="11">
    <source>
        <dbReference type="SAM" id="MobiDB-lite"/>
    </source>
</evidence>
<dbReference type="EC" id="2.4.1.18" evidence="10"/>
<gene>
    <name evidence="13" type="primary">glgB_1</name>
    <name evidence="10" type="synonym">glgB</name>
    <name evidence="13" type="ORF">ERS852498_00601</name>
</gene>
<evidence type="ECO:0000256" key="6">
    <source>
        <dbReference type="ARBA" id="ARBA00022676"/>
    </source>
</evidence>
<keyword evidence="6 10" id="KW-0328">Glycosyltransferase</keyword>
<dbReference type="GO" id="GO:0004553">
    <property type="term" value="F:hydrolase activity, hydrolyzing O-glycosyl compounds"/>
    <property type="evidence" value="ECO:0007669"/>
    <property type="project" value="InterPro"/>
</dbReference>
<dbReference type="CDD" id="cd11322">
    <property type="entry name" value="AmyAc_Glg_BE"/>
    <property type="match status" value="1"/>
</dbReference>
<comment type="catalytic activity">
    <reaction evidence="1 10">
        <text>Transfers a segment of a (1-&gt;4)-alpha-D-glucan chain to a primary hydroxy group in a similar glucan chain.</text>
        <dbReference type="EC" id="2.4.1.18"/>
    </reaction>
</comment>
<dbReference type="FunFam" id="2.60.40.10:FF:000169">
    <property type="entry name" value="1,4-alpha-glucan branching enzyme GlgB"/>
    <property type="match status" value="1"/>
</dbReference>
<dbReference type="SUPFAM" id="SSF51445">
    <property type="entry name" value="(Trans)glycosidases"/>
    <property type="match status" value="1"/>
</dbReference>
<feature type="compositionally biased region" description="Basic and acidic residues" evidence="11">
    <location>
        <begin position="900"/>
        <end position="910"/>
    </location>
</feature>
<dbReference type="SUPFAM" id="SSF81296">
    <property type="entry name" value="E set domains"/>
    <property type="match status" value="1"/>
</dbReference>
<dbReference type="PANTHER" id="PTHR43651:SF3">
    <property type="entry name" value="1,4-ALPHA-GLUCAN-BRANCHING ENZYME"/>
    <property type="match status" value="1"/>
</dbReference>
<dbReference type="InterPro" id="IPR006407">
    <property type="entry name" value="GlgB"/>
</dbReference>
<dbReference type="NCBIfam" id="NF008967">
    <property type="entry name" value="PRK12313.1"/>
    <property type="match status" value="1"/>
</dbReference>
<evidence type="ECO:0000256" key="4">
    <source>
        <dbReference type="ARBA" id="ARBA00009000"/>
    </source>
</evidence>
<evidence type="ECO:0000256" key="8">
    <source>
        <dbReference type="ARBA" id="ARBA00023056"/>
    </source>
</evidence>
<accession>A0A174I7D2</accession>
<feature type="compositionally biased region" description="Basic and acidic residues" evidence="11">
    <location>
        <begin position="849"/>
        <end position="888"/>
    </location>
</feature>
<dbReference type="Pfam" id="PF22019">
    <property type="entry name" value="GlgB_N"/>
    <property type="match status" value="1"/>
</dbReference>
<dbReference type="UniPathway" id="UPA00164"/>
<keyword evidence="9 10" id="KW-0119">Carbohydrate metabolism</keyword>
<dbReference type="InterPro" id="IPR013783">
    <property type="entry name" value="Ig-like_fold"/>
</dbReference>
<dbReference type="InterPro" id="IPR013780">
    <property type="entry name" value="Glyco_hydro_b"/>
</dbReference>
<dbReference type="Pfam" id="PF02922">
    <property type="entry name" value="CBM_48"/>
    <property type="match status" value="1"/>
</dbReference>
<dbReference type="Proteomes" id="UP000095709">
    <property type="component" value="Unassembled WGS sequence"/>
</dbReference>
<feature type="compositionally biased region" description="Basic and acidic residues" evidence="11">
    <location>
        <begin position="787"/>
        <end position="804"/>
    </location>
</feature>